<dbReference type="Pfam" id="PF12086">
    <property type="entry name" value="DUF3563"/>
    <property type="match status" value="1"/>
</dbReference>
<proteinExistence type="predicted"/>
<evidence type="ECO:0000313" key="2">
    <source>
        <dbReference type="Proteomes" id="UP000027466"/>
    </source>
</evidence>
<evidence type="ECO:0000313" key="1">
    <source>
        <dbReference type="EMBL" id="KDR37987.1"/>
    </source>
</evidence>
<keyword evidence="2" id="KW-1185">Reference proteome</keyword>
<accession>A0A069PBW2</accession>
<sequence>MFAYLSDVLHNATSYVRDHRRDDYLAASSDLADLEHRMRRLETDNFDCWPQAATDASDYADRQRSRY</sequence>
<dbReference type="RefSeq" id="WP_035939989.1">
    <property type="nucleotide sequence ID" value="NZ_CADFFX010000024.1"/>
</dbReference>
<organism evidence="1 2">
    <name type="scientific">Caballeronia glathei</name>
    <dbReference type="NCBI Taxonomy" id="60547"/>
    <lineage>
        <taxon>Bacteria</taxon>
        <taxon>Pseudomonadati</taxon>
        <taxon>Pseudomonadota</taxon>
        <taxon>Betaproteobacteria</taxon>
        <taxon>Burkholderiales</taxon>
        <taxon>Burkholderiaceae</taxon>
        <taxon>Caballeronia</taxon>
    </lineage>
</organism>
<dbReference type="InterPro" id="IPR021946">
    <property type="entry name" value="DUF3563"/>
</dbReference>
<dbReference type="Proteomes" id="UP000027466">
    <property type="component" value="Unassembled WGS sequence"/>
</dbReference>
<gene>
    <name evidence="1" type="ORF">BG61_04755</name>
</gene>
<protein>
    <submittedName>
        <fullName evidence="1">Transcriptional regulator</fullName>
    </submittedName>
</protein>
<comment type="caution">
    <text evidence="1">The sequence shown here is derived from an EMBL/GenBank/DDBJ whole genome shotgun (WGS) entry which is preliminary data.</text>
</comment>
<name>A0A069PBW2_9BURK</name>
<dbReference type="EMBL" id="JFHC01000117">
    <property type="protein sequence ID" value="KDR37987.1"/>
    <property type="molecule type" value="Genomic_DNA"/>
</dbReference>
<dbReference type="AlphaFoldDB" id="A0A069PBW2"/>
<reference evidence="1 2" key="1">
    <citation type="submission" date="2014-03" db="EMBL/GenBank/DDBJ databases">
        <title>Draft Genome Sequences of Four Burkholderia Strains.</title>
        <authorList>
            <person name="Liu X.Y."/>
            <person name="Li C.X."/>
            <person name="Xu J.H."/>
        </authorList>
    </citation>
    <scope>NUCLEOTIDE SEQUENCE [LARGE SCALE GENOMIC DNA]</scope>
    <source>
        <strain evidence="1 2">DSM 50014</strain>
    </source>
</reference>